<dbReference type="OrthoDB" id="1668250at2"/>
<feature type="chain" id="PRO_5010263600" evidence="1">
    <location>
        <begin position="21"/>
        <end position="132"/>
    </location>
</feature>
<name>A0A1H3VQZ0_SELRU</name>
<evidence type="ECO:0000313" key="3">
    <source>
        <dbReference type="Proteomes" id="UP000183469"/>
    </source>
</evidence>
<evidence type="ECO:0000256" key="1">
    <source>
        <dbReference type="SAM" id="SignalP"/>
    </source>
</evidence>
<keyword evidence="1" id="KW-0732">Signal</keyword>
<dbReference type="RefSeq" id="WP_074670632.1">
    <property type="nucleotide sequence ID" value="NZ_FNQG01000002.1"/>
</dbReference>
<evidence type="ECO:0000313" key="2">
    <source>
        <dbReference type="EMBL" id="SDZ77170.1"/>
    </source>
</evidence>
<feature type="signal peptide" evidence="1">
    <location>
        <begin position="1"/>
        <end position="20"/>
    </location>
</feature>
<proteinExistence type="predicted"/>
<sequence>MKKIVMAVITILLMSNVVFAMPQRASDGIVYWNGDRNYPIWDAGNHGGSCIDVSSAVMKVNSKSECLIAVLDYSVNFDTDSMASKGVVQFKEDKKTGQIYFYVQGSKWGWQKFGSSSHPEVYYLVKSHLNQR</sequence>
<accession>A0A1H3VQZ0</accession>
<reference evidence="2 3" key="1">
    <citation type="submission" date="2016-10" db="EMBL/GenBank/DDBJ databases">
        <authorList>
            <person name="de Groot N.N."/>
        </authorList>
    </citation>
    <scope>NUCLEOTIDE SEQUENCE [LARGE SCALE GENOMIC DNA]</scope>
    <source>
        <strain evidence="2 3">DSM 2872</strain>
    </source>
</reference>
<protein>
    <submittedName>
        <fullName evidence="2">Uncharacterized protein</fullName>
    </submittedName>
</protein>
<organism evidence="2 3">
    <name type="scientific">Selenomonas ruminantium</name>
    <dbReference type="NCBI Taxonomy" id="971"/>
    <lineage>
        <taxon>Bacteria</taxon>
        <taxon>Bacillati</taxon>
        <taxon>Bacillota</taxon>
        <taxon>Negativicutes</taxon>
        <taxon>Selenomonadales</taxon>
        <taxon>Selenomonadaceae</taxon>
        <taxon>Selenomonas</taxon>
    </lineage>
</organism>
<gene>
    <name evidence="2" type="ORF">SAMN05660648_00495</name>
</gene>
<dbReference type="EMBL" id="FNQG01000002">
    <property type="protein sequence ID" value="SDZ77170.1"/>
    <property type="molecule type" value="Genomic_DNA"/>
</dbReference>
<dbReference type="AlphaFoldDB" id="A0A1H3VQZ0"/>
<dbReference type="Proteomes" id="UP000183469">
    <property type="component" value="Unassembled WGS sequence"/>
</dbReference>